<evidence type="ECO:0000313" key="2">
    <source>
        <dbReference type="EMBL" id="GBG88951.1"/>
    </source>
</evidence>
<organism evidence="2 3">
    <name type="scientific">Chara braunii</name>
    <name type="common">Braun's stonewort</name>
    <dbReference type="NCBI Taxonomy" id="69332"/>
    <lineage>
        <taxon>Eukaryota</taxon>
        <taxon>Viridiplantae</taxon>
        <taxon>Streptophyta</taxon>
        <taxon>Charophyceae</taxon>
        <taxon>Charales</taxon>
        <taxon>Characeae</taxon>
        <taxon>Chara</taxon>
    </lineage>
</organism>
<keyword evidence="3" id="KW-1185">Reference proteome</keyword>
<dbReference type="Proteomes" id="UP000265515">
    <property type="component" value="Unassembled WGS sequence"/>
</dbReference>
<evidence type="ECO:0000256" key="1">
    <source>
        <dbReference type="SAM" id="MobiDB-lite"/>
    </source>
</evidence>
<gene>
    <name evidence="2" type="ORF">CBR_g48561</name>
</gene>
<accession>A0A388M325</accession>
<feature type="region of interest" description="Disordered" evidence="1">
    <location>
        <begin position="95"/>
        <end position="140"/>
    </location>
</feature>
<dbReference type="AlphaFoldDB" id="A0A388M325"/>
<evidence type="ECO:0000313" key="3">
    <source>
        <dbReference type="Proteomes" id="UP000265515"/>
    </source>
</evidence>
<feature type="compositionally biased region" description="Basic and acidic residues" evidence="1">
    <location>
        <begin position="97"/>
        <end position="140"/>
    </location>
</feature>
<dbReference type="EMBL" id="BFEA01000706">
    <property type="protein sequence ID" value="GBG88951.1"/>
    <property type="molecule type" value="Genomic_DNA"/>
</dbReference>
<feature type="region of interest" description="Disordered" evidence="1">
    <location>
        <begin position="158"/>
        <end position="225"/>
    </location>
</feature>
<protein>
    <submittedName>
        <fullName evidence="2">Uncharacterized protein</fullName>
    </submittedName>
</protein>
<feature type="compositionally biased region" description="Low complexity" evidence="1">
    <location>
        <begin position="34"/>
        <end position="57"/>
    </location>
</feature>
<sequence>MELNRKLIKYKAAVLEQEEEKRRFQAKSMQHGISAAAPSAAAPPARPRSASPAPSASNAIFPYQPRPHSEQYNGAANWNNQYRGNQSEIAALLRKLVNSDREKRERKREIEEKRAKEELLAKEKEEEKQKREDEEMKEAAREARLANLMAEQLAAFEARKKKETDKKEDETVFKKDPAKGKGIATEEMPKKKGGCLKIGEGDNKKRNQDVLRGGSPVLPDTGRQKTEVDNGFNALDAGLFLMNLNRVTRAVEAQQAAFSQIVREGKKVVVASTSAGGRKQYLEDMKKELMKEYKADLEVLCRKDNIKYINKKQAVNELAELRTRDAYGDTEEDEDGDLINDTGSESQEENPS</sequence>
<feature type="region of interest" description="Disordered" evidence="1">
    <location>
        <begin position="321"/>
        <end position="352"/>
    </location>
</feature>
<feature type="compositionally biased region" description="Basic and acidic residues" evidence="1">
    <location>
        <begin position="158"/>
        <end position="179"/>
    </location>
</feature>
<feature type="compositionally biased region" description="Acidic residues" evidence="1">
    <location>
        <begin position="328"/>
        <end position="338"/>
    </location>
</feature>
<reference evidence="2 3" key="1">
    <citation type="journal article" date="2018" name="Cell">
        <title>The Chara Genome: Secondary Complexity and Implications for Plant Terrestrialization.</title>
        <authorList>
            <person name="Nishiyama T."/>
            <person name="Sakayama H."/>
            <person name="Vries J.D."/>
            <person name="Buschmann H."/>
            <person name="Saint-Marcoux D."/>
            <person name="Ullrich K.K."/>
            <person name="Haas F.B."/>
            <person name="Vanderstraeten L."/>
            <person name="Becker D."/>
            <person name="Lang D."/>
            <person name="Vosolsobe S."/>
            <person name="Rombauts S."/>
            <person name="Wilhelmsson P.K.I."/>
            <person name="Janitza P."/>
            <person name="Kern R."/>
            <person name="Heyl A."/>
            <person name="Rumpler F."/>
            <person name="Villalobos L.I.A.C."/>
            <person name="Clay J.M."/>
            <person name="Skokan R."/>
            <person name="Toyoda A."/>
            <person name="Suzuki Y."/>
            <person name="Kagoshima H."/>
            <person name="Schijlen E."/>
            <person name="Tajeshwar N."/>
            <person name="Catarino B."/>
            <person name="Hetherington A.J."/>
            <person name="Saltykova A."/>
            <person name="Bonnot C."/>
            <person name="Breuninger H."/>
            <person name="Symeonidi A."/>
            <person name="Radhakrishnan G.V."/>
            <person name="Van Nieuwerburgh F."/>
            <person name="Deforce D."/>
            <person name="Chang C."/>
            <person name="Karol K.G."/>
            <person name="Hedrich R."/>
            <person name="Ulvskov P."/>
            <person name="Glockner G."/>
            <person name="Delwiche C.F."/>
            <person name="Petrasek J."/>
            <person name="Van de Peer Y."/>
            <person name="Friml J."/>
            <person name="Beilby M."/>
            <person name="Dolan L."/>
            <person name="Kohara Y."/>
            <person name="Sugano S."/>
            <person name="Fujiyama A."/>
            <person name="Delaux P.-M."/>
            <person name="Quint M."/>
            <person name="TheiBen G."/>
            <person name="Hagemann M."/>
            <person name="Harholt J."/>
            <person name="Dunand C."/>
            <person name="Zachgo S."/>
            <person name="Langdale J."/>
            <person name="Maumus F."/>
            <person name="Straeten D.V.D."/>
            <person name="Gould S.B."/>
            <person name="Rensing S.A."/>
        </authorList>
    </citation>
    <scope>NUCLEOTIDE SEQUENCE [LARGE SCALE GENOMIC DNA]</scope>
    <source>
        <strain evidence="2 3">S276</strain>
    </source>
</reference>
<name>A0A388M325_CHABU</name>
<proteinExistence type="predicted"/>
<feature type="compositionally biased region" description="Basic and acidic residues" evidence="1">
    <location>
        <begin position="199"/>
        <end position="209"/>
    </location>
</feature>
<dbReference type="Gramene" id="GBG88951">
    <property type="protein sequence ID" value="GBG88951"/>
    <property type="gene ID" value="CBR_g48561"/>
</dbReference>
<comment type="caution">
    <text evidence="2">The sequence shown here is derived from an EMBL/GenBank/DDBJ whole genome shotgun (WGS) entry which is preliminary data.</text>
</comment>
<feature type="region of interest" description="Disordered" evidence="1">
    <location>
        <begin position="19"/>
        <end position="75"/>
    </location>
</feature>